<dbReference type="AlphaFoldDB" id="A0A0N5AWB3"/>
<reference evidence="4" key="1">
    <citation type="submission" date="2017-02" db="UniProtKB">
        <authorList>
            <consortium name="WormBaseParasite"/>
        </authorList>
    </citation>
    <scope>IDENTIFICATION</scope>
</reference>
<proteinExistence type="predicted"/>
<organism evidence="3 4">
    <name type="scientific">Syphacia muris</name>
    <dbReference type="NCBI Taxonomy" id="451379"/>
    <lineage>
        <taxon>Eukaryota</taxon>
        <taxon>Metazoa</taxon>
        <taxon>Ecdysozoa</taxon>
        <taxon>Nematoda</taxon>
        <taxon>Chromadorea</taxon>
        <taxon>Rhabditida</taxon>
        <taxon>Spirurina</taxon>
        <taxon>Oxyuridomorpha</taxon>
        <taxon>Oxyuroidea</taxon>
        <taxon>Oxyuridae</taxon>
        <taxon>Syphacia</taxon>
    </lineage>
</organism>
<feature type="domain" description="SXP/RAL-2 family protein Ani s 5-like cation-binding" evidence="2">
    <location>
        <begin position="69"/>
        <end position="172"/>
    </location>
</feature>
<name>A0A0N5AWB3_9BILA</name>
<keyword evidence="1" id="KW-0732">Signal</keyword>
<feature type="chain" id="PRO_5005893588" evidence="1">
    <location>
        <begin position="20"/>
        <end position="257"/>
    </location>
</feature>
<evidence type="ECO:0000313" key="3">
    <source>
        <dbReference type="Proteomes" id="UP000046393"/>
    </source>
</evidence>
<evidence type="ECO:0000259" key="2">
    <source>
        <dbReference type="Pfam" id="PF02520"/>
    </source>
</evidence>
<accession>A0A0N5AWB3</accession>
<protein>
    <submittedName>
        <fullName evidence="4">DUF148 domain-containing protein</fullName>
    </submittedName>
</protein>
<sequence length="257" mass="29231">MFGFIVYVFAVLLFIRTEAGSSTDSPVLSHSTQPYIVSLLEHRSRQVTAKLVSNPVTSYLSKISDKKWKELEALVKNDTLTKQDAKQQLQAWAAEQGSEFLTEFNKEMMEKSRVEAEISHITRTLLENLVVLYDRLQSVKNNMTITKRQEQQQLIKLMSKSADSVIDALRSVEEEAARQVNSTKQYTSLITDLLAHLRIPAMRRRLTAQQAIILEITTNKPSRLMARPQVSIDSLSISEQSNVPVFGTPISVERSYW</sequence>
<dbReference type="InterPro" id="IPR003677">
    <property type="entry name" value="ANIS5_cation-bd"/>
</dbReference>
<dbReference type="STRING" id="451379.A0A0N5AWB3"/>
<dbReference type="WBParaSite" id="SMUV_0000920601-mRNA-1">
    <property type="protein sequence ID" value="SMUV_0000920601-mRNA-1"/>
    <property type="gene ID" value="SMUV_0000920601"/>
</dbReference>
<keyword evidence="3" id="KW-1185">Reference proteome</keyword>
<dbReference type="Proteomes" id="UP000046393">
    <property type="component" value="Unplaced"/>
</dbReference>
<feature type="signal peptide" evidence="1">
    <location>
        <begin position="1"/>
        <end position="19"/>
    </location>
</feature>
<evidence type="ECO:0000256" key="1">
    <source>
        <dbReference type="SAM" id="SignalP"/>
    </source>
</evidence>
<dbReference type="Pfam" id="PF02520">
    <property type="entry name" value="ANIS5_cation-bd"/>
    <property type="match status" value="1"/>
</dbReference>
<evidence type="ECO:0000313" key="4">
    <source>
        <dbReference type="WBParaSite" id="SMUV_0000920601-mRNA-1"/>
    </source>
</evidence>